<sequence>MRTQRKRPMLAIQKGVQKRGRGTRESPENRTPRAKNGVPVHIRNALSADYVHVTSEEASDWQLIVHKVKSVYSNHDIVFLDEWGVIDGKDCKVANSRNIRFVTRAGISQAWQRVLHLEEVNPELLQLLGFVSRHFRSVDHKQVLRTREALARCSNLEKQLRDKLSAIATEVNGIQYENADTLVYTDFSHLKGHVLVRCIRSLQSRLRILLKEVRVHKGNVSRAEERYKESVRFMRAYSSLNSKMVEQPFNL</sequence>
<feature type="compositionally biased region" description="Basic and acidic residues" evidence="1">
    <location>
        <begin position="22"/>
        <end position="31"/>
    </location>
</feature>
<reference evidence="2" key="1">
    <citation type="submission" date="2021-01" db="EMBL/GenBank/DDBJ databases">
        <authorList>
            <person name="Corre E."/>
            <person name="Pelletier E."/>
            <person name="Niang G."/>
            <person name="Scheremetjew M."/>
            <person name="Finn R."/>
            <person name="Kale V."/>
            <person name="Holt S."/>
            <person name="Cochrane G."/>
            <person name="Meng A."/>
            <person name="Brown T."/>
            <person name="Cohen L."/>
        </authorList>
    </citation>
    <scope>NUCLEOTIDE SEQUENCE</scope>
    <source>
        <strain evidence="2">CCMP2058</strain>
    </source>
</reference>
<proteinExistence type="predicted"/>
<dbReference type="EMBL" id="HBEM01003658">
    <property type="protein sequence ID" value="CAD8433364.1"/>
    <property type="molecule type" value="Transcribed_RNA"/>
</dbReference>
<feature type="region of interest" description="Disordered" evidence="1">
    <location>
        <begin position="1"/>
        <end position="36"/>
    </location>
</feature>
<name>A0A7S0CVD4_9EUKA</name>
<accession>A0A7S0CVD4</accession>
<evidence type="ECO:0000313" key="2">
    <source>
        <dbReference type="EMBL" id="CAD8433364.1"/>
    </source>
</evidence>
<gene>
    <name evidence="2" type="ORF">LAMO00422_LOCUS2567</name>
</gene>
<evidence type="ECO:0000256" key="1">
    <source>
        <dbReference type="SAM" id="MobiDB-lite"/>
    </source>
</evidence>
<dbReference type="AlphaFoldDB" id="A0A7S0CVD4"/>
<protein>
    <submittedName>
        <fullName evidence="2">Uncharacterized protein</fullName>
    </submittedName>
</protein>
<organism evidence="2">
    <name type="scientific">Amorphochlora amoebiformis</name>
    <dbReference type="NCBI Taxonomy" id="1561963"/>
    <lineage>
        <taxon>Eukaryota</taxon>
        <taxon>Sar</taxon>
        <taxon>Rhizaria</taxon>
        <taxon>Cercozoa</taxon>
        <taxon>Chlorarachniophyceae</taxon>
        <taxon>Amorphochlora</taxon>
    </lineage>
</organism>